<dbReference type="SUPFAM" id="SSF55298">
    <property type="entry name" value="YjgF-like"/>
    <property type="match status" value="1"/>
</dbReference>
<evidence type="ECO:0000256" key="1">
    <source>
        <dbReference type="ARBA" id="ARBA00010552"/>
    </source>
</evidence>
<dbReference type="InterPro" id="IPR006175">
    <property type="entry name" value="YjgF/YER057c/UK114"/>
</dbReference>
<dbReference type="GO" id="GO:0019239">
    <property type="term" value="F:deaminase activity"/>
    <property type="evidence" value="ECO:0007669"/>
    <property type="project" value="TreeGrafter"/>
</dbReference>
<comment type="similarity">
    <text evidence="1">Belongs to the RutC family.</text>
</comment>
<dbReference type="GO" id="GO:0005739">
    <property type="term" value="C:mitochondrion"/>
    <property type="evidence" value="ECO:0007669"/>
    <property type="project" value="TreeGrafter"/>
</dbReference>
<protein>
    <submittedName>
        <fullName evidence="3">Uncharacterized protein</fullName>
    </submittedName>
</protein>
<dbReference type="OrthoDB" id="309640at2759"/>
<proteinExistence type="inferred from homology"/>
<evidence type="ECO:0000313" key="4">
    <source>
        <dbReference type="Proteomes" id="UP000663699"/>
    </source>
</evidence>
<dbReference type="InterPro" id="IPR019897">
    <property type="entry name" value="RidA_CS"/>
</dbReference>
<dbReference type="FunFam" id="3.30.1330.40:FF:000001">
    <property type="entry name" value="L-PSP family endoribonuclease"/>
    <property type="match status" value="1"/>
</dbReference>
<dbReference type="Proteomes" id="UP000663699">
    <property type="component" value="Chromosome 15"/>
</dbReference>
<dbReference type="NCBIfam" id="TIGR00004">
    <property type="entry name" value="Rid family detoxifying hydrolase"/>
    <property type="match status" value="1"/>
</dbReference>
<dbReference type="CDD" id="cd00448">
    <property type="entry name" value="YjgF_YER057c_UK114_family"/>
    <property type="match status" value="1"/>
</dbReference>
<dbReference type="AlphaFoldDB" id="A0A899GE85"/>
<dbReference type="PROSITE" id="PS01094">
    <property type="entry name" value="UPF0076"/>
    <property type="match status" value="1"/>
</dbReference>
<keyword evidence="4" id="KW-1185">Reference proteome</keyword>
<dbReference type="PANTHER" id="PTHR11803">
    <property type="entry name" value="2-IMINOBUTANOATE/2-IMINOPROPANOATE DEAMINASE RIDA"/>
    <property type="match status" value="1"/>
</dbReference>
<gene>
    <name evidence="3" type="ORF">MERGE_001294</name>
</gene>
<dbReference type="PANTHER" id="PTHR11803:SF58">
    <property type="entry name" value="PROTEIN HMF1-RELATED"/>
    <property type="match status" value="1"/>
</dbReference>
<comment type="function">
    <text evidence="2">Plays a role in the maintenance of mitochondrial DNA.</text>
</comment>
<dbReference type="EMBL" id="CP054546">
    <property type="protein sequence ID" value="QSL66907.1"/>
    <property type="molecule type" value="Genomic_DNA"/>
</dbReference>
<name>A0A899GE85_9ASCO</name>
<dbReference type="Pfam" id="PF01042">
    <property type="entry name" value="Ribonuc_L-PSP"/>
    <property type="match status" value="1"/>
</dbReference>
<reference evidence="3" key="1">
    <citation type="submission" date="2020-06" db="EMBL/GenBank/DDBJ databases">
        <title>Genomes of multiple members of Pneumocystis genus reveal paths to human pathogen Pneumocystis jirovecii.</title>
        <authorList>
            <person name="Cisse O.H."/>
            <person name="Ma L."/>
            <person name="Dekker J."/>
            <person name="Khil P."/>
            <person name="Jo J."/>
            <person name="Brenchley J."/>
            <person name="Blair R."/>
            <person name="Pahar B."/>
            <person name="Chabe M."/>
            <person name="Van Rompay K.A."/>
            <person name="Keesler R."/>
            <person name="Sukura A."/>
            <person name="Hirsch V."/>
            <person name="Kutty G."/>
            <person name="Liu Y."/>
            <person name="Peng L."/>
            <person name="Chen J."/>
            <person name="Song J."/>
            <person name="Weissenbacher-Lang C."/>
            <person name="Xu J."/>
            <person name="Upham N.S."/>
            <person name="Stajich J.E."/>
            <person name="Cuomo C.A."/>
            <person name="Cushion M.T."/>
            <person name="Kovacs J.A."/>
        </authorList>
    </citation>
    <scope>NUCLEOTIDE SEQUENCE</scope>
    <source>
        <strain evidence="3">2A</strain>
    </source>
</reference>
<organism evidence="3 4">
    <name type="scientific">Pneumocystis wakefieldiae</name>
    <dbReference type="NCBI Taxonomy" id="38082"/>
    <lineage>
        <taxon>Eukaryota</taxon>
        <taxon>Fungi</taxon>
        <taxon>Dikarya</taxon>
        <taxon>Ascomycota</taxon>
        <taxon>Taphrinomycotina</taxon>
        <taxon>Pneumocystomycetes</taxon>
        <taxon>Pneumocystaceae</taxon>
        <taxon>Pneumocystis</taxon>
    </lineage>
</organism>
<sequence>MTGKSIEIVHSECAPPVIGPYSQAIKTHGLLFCSGQIPALQDGTLVTTSIGEQTKTCLDNLRHVLEAGNSCLEKVVKITVFLSDMCHFEEFNKTYENIFGSHRPARSCVAVRGLPKGVDIEIECIAVEES</sequence>
<evidence type="ECO:0000256" key="2">
    <source>
        <dbReference type="ARBA" id="ARBA00059637"/>
    </source>
</evidence>
<dbReference type="InterPro" id="IPR035959">
    <property type="entry name" value="RutC-like_sf"/>
</dbReference>
<dbReference type="InterPro" id="IPR006056">
    <property type="entry name" value="RidA"/>
</dbReference>
<dbReference type="GO" id="GO:0005829">
    <property type="term" value="C:cytosol"/>
    <property type="evidence" value="ECO:0007669"/>
    <property type="project" value="TreeGrafter"/>
</dbReference>
<accession>A0A899GE85</accession>
<evidence type="ECO:0000313" key="3">
    <source>
        <dbReference type="EMBL" id="QSL66907.1"/>
    </source>
</evidence>
<dbReference type="Gene3D" id="3.30.1330.40">
    <property type="entry name" value="RutC-like"/>
    <property type="match status" value="1"/>
</dbReference>